<organism evidence="2 3">
    <name type="scientific">Solanum commersonii</name>
    <name type="common">Commerson's wild potato</name>
    <name type="synonym">Commerson's nightshade</name>
    <dbReference type="NCBI Taxonomy" id="4109"/>
    <lineage>
        <taxon>Eukaryota</taxon>
        <taxon>Viridiplantae</taxon>
        <taxon>Streptophyta</taxon>
        <taxon>Embryophyta</taxon>
        <taxon>Tracheophyta</taxon>
        <taxon>Spermatophyta</taxon>
        <taxon>Magnoliopsida</taxon>
        <taxon>eudicotyledons</taxon>
        <taxon>Gunneridae</taxon>
        <taxon>Pentapetalae</taxon>
        <taxon>asterids</taxon>
        <taxon>lamiids</taxon>
        <taxon>Solanales</taxon>
        <taxon>Solanaceae</taxon>
        <taxon>Solanoideae</taxon>
        <taxon>Solaneae</taxon>
        <taxon>Solanum</taxon>
    </lineage>
</organism>
<feature type="chain" id="PRO_5039907186" description="Secreted protein" evidence="1">
    <location>
        <begin position="23"/>
        <end position="79"/>
    </location>
</feature>
<protein>
    <recommendedName>
        <fullName evidence="4">Secreted protein</fullName>
    </recommendedName>
</protein>
<accession>A0A9J5XJC4</accession>
<proteinExistence type="predicted"/>
<dbReference type="AlphaFoldDB" id="A0A9J5XJC4"/>
<dbReference type="EMBL" id="JACXVP010000009">
    <property type="protein sequence ID" value="KAG5587372.1"/>
    <property type="molecule type" value="Genomic_DNA"/>
</dbReference>
<name>A0A9J5XJC4_SOLCO</name>
<gene>
    <name evidence="2" type="ORF">H5410_047806</name>
</gene>
<keyword evidence="3" id="KW-1185">Reference proteome</keyword>
<evidence type="ECO:0000313" key="2">
    <source>
        <dbReference type="EMBL" id="KAG5587372.1"/>
    </source>
</evidence>
<evidence type="ECO:0008006" key="4">
    <source>
        <dbReference type="Google" id="ProtNLM"/>
    </source>
</evidence>
<keyword evidence="1" id="KW-0732">Signal</keyword>
<sequence>MVFRAWSSLCLWLLGLFSWGFGGSFGFSPEMADLMGLRRVFSGFSELGACSLHGLCSSVRKKENSWVFGGILPEKEENE</sequence>
<evidence type="ECO:0000256" key="1">
    <source>
        <dbReference type="SAM" id="SignalP"/>
    </source>
</evidence>
<comment type="caution">
    <text evidence="2">The sequence shown here is derived from an EMBL/GenBank/DDBJ whole genome shotgun (WGS) entry which is preliminary data.</text>
</comment>
<feature type="signal peptide" evidence="1">
    <location>
        <begin position="1"/>
        <end position="22"/>
    </location>
</feature>
<evidence type="ECO:0000313" key="3">
    <source>
        <dbReference type="Proteomes" id="UP000824120"/>
    </source>
</evidence>
<dbReference type="Proteomes" id="UP000824120">
    <property type="component" value="Chromosome 9"/>
</dbReference>
<reference evidence="2 3" key="1">
    <citation type="submission" date="2020-09" db="EMBL/GenBank/DDBJ databases">
        <title>De no assembly of potato wild relative species, Solanum commersonii.</title>
        <authorList>
            <person name="Cho K."/>
        </authorList>
    </citation>
    <scope>NUCLEOTIDE SEQUENCE [LARGE SCALE GENOMIC DNA]</scope>
    <source>
        <strain evidence="2">LZ3.2</strain>
        <tissue evidence="2">Leaf</tissue>
    </source>
</reference>